<dbReference type="AlphaFoldDB" id="A0A2I1DZA9"/>
<reference evidence="1" key="5">
    <citation type="submission" date="2020-05" db="EMBL/GenBank/DDBJ databases">
        <authorList>
            <person name="Rincon C."/>
            <person name="Sanders R I."/>
            <person name="Robbins C."/>
            <person name="Chaturvedi A."/>
        </authorList>
    </citation>
    <scope>NUCLEOTIDE SEQUENCE</scope>
    <source>
        <strain evidence="1">CHB12</strain>
    </source>
</reference>
<dbReference type="EMBL" id="LLXJ01000016">
    <property type="protein sequence ID" value="PKC17405.1"/>
    <property type="molecule type" value="Genomic_DNA"/>
</dbReference>
<reference evidence="3 4" key="4">
    <citation type="submission" date="2017-10" db="EMBL/GenBank/DDBJ databases">
        <title>Genome analyses suggest a sexual origin of heterokaryosis in a supposedly ancient asexual fungus.</title>
        <authorList>
            <person name="Corradi N."/>
            <person name="Sedzielewska K."/>
            <person name="Noel J."/>
            <person name="Charron P."/>
            <person name="Farinelli L."/>
            <person name="Marton T."/>
            <person name="Kruger M."/>
            <person name="Pelin A."/>
            <person name="Brachmann A."/>
            <person name="Corradi N."/>
        </authorList>
    </citation>
    <scope>NUCLEOTIDE SEQUENCE [LARGE SCALE GENOMIC DNA]</scope>
    <source>
        <strain evidence="3 4">A1</strain>
    </source>
</reference>
<evidence type="ECO:0000313" key="4">
    <source>
        <dbReference type="Proteomes" id="UP000232688"/>
    </source>
</evidence>
<gene>
    <name evidence="1" type="ORF">CHRIB12_LOCUS13922</name>
    <name evidence="3" type="ORF">RhiirA1_410865</name>
    <name evidence="2" type="ORF">RhiirA5_346389</name>
</gene>
<dbReference type="Gene3D" id="3.80.10.10">
    <property type="entry name" value="Ribonuclease Inhibitor"/>
    <property type="match status" value="1"/>
</dbReference>
<dbReference type="VEuPathDB" id="FungiDB:FUN_013506"/>
<dbReference type="Proteomes" id="UP000232688">
    <property type="component" value="Unassembled WGS sequence"/>
</dbReference>
<dbReference type="EMBL" id="CAGKOT010000031">
    <property type="protein sequence ID" value="CAB5373202.1"/>
    <property type="molecule type" value="Genomic_DNA"/>
</dbReference>
<proteinExistence type="predicted"/>
<comment type="caution">
    <text evidence="1">The sequence shown here is derived from an EMBL/GenBank/DDBJ whole genome shotgun (WGS) entry which is preliminary data.</text>
</comment>
<reference evidence="2 5" key="1">
    <citation type="submission" date="2016-04" db="EMBL/GenBank/DDBJ databases">
        <title>Genome analyses suggest a sexual origin of heterokaryosis in a supposedly ancient asexual fungus.</title>
        <authorList>
            <person name="Ropars J."/>
            <person name="Sedzielewska K."/>
            <person name="Noel J."/>
            <person name="Charron P."/>
            <person name="Farinelli L."/>
            <person name="Marton T."/>
            <person name="Kruger M."/>
            <person name="Pelin A."/>
            <person name="Brachmann A."/>
            <person name="Corradi N."/>
        </authorList>
    </citation>
    <scope>NUCLEOTIDE SEQUENCE [LARGE SCALE GENOMIC DNA]</scope>
    <source>
        <strain evidence="2 5">A5</strain>
    </source>
</reference>
<evidence type="ECO:0000313" key="1">
    <source>
        <dbReference type="EMBL" id="CAB5373202.1"/>
    </source>
</evidence>
<accession>A0A2I1DZA9</accession>
<evidence type="ECO:0000313" key="3">
    <source>
        <dbReference type="EMBL" id="PKC73187.1"/>
    </source>
</evidence>
<evidence type="ECO:0008006" key="7">
    <source>
        <dbReference type="Google" id="ProtNLM"/>
    </source>
</evidence>
<evidence type="ECO:0000313" key="6">
    <source>
        <dbReference type="Proteomes" id="UP000684084"/>
    </source>
</evidence>
<protein>
    <recommendedName>
        <fullName evidence="7">F-box domain-containing protein</fullName>
    </recommendedName>
</protein>
<dbReference type="EMBL" id="LLXH01000095">
    <property type="protein sequence ID" value="PKC73187.1"/>
    <property type="molecule type" value="Genomic_DNA"/>
</dbReference>
<dbReference type="VEuPathDB" id="FungiDB:RhiirA1_410865"/>
<reference evidence="3 4" key="3">
    <citation type="submission" date="2017-10" db="EMBL/GenBank/DDBJ databases">
        <title>Extensive intraspecific genome diversity in a model arbuscular mycorrhizal fungus.</title>
        <authorList>
            <person name="Chen E.C.H."/>
            <person name="Morin E."/>
            <person name="Baudet D."/>
            <person name="Noel J."/>
            <person name="Ndikumana S."/>
            <person name="Charron P."/>
            <person name="St-Onge C."/>
            <person name="Giorgi J."/>
            <person name="Grigoriev I.V."/>
            <person name="Roux C."/>
            <person name="Martin F.M."/>
            <person name="Corradi N."/>
        </authorList>
    </citation>
    <scope>NUCLEOTIDE SEQUENCE [LARGE SCALE GENOMIC DNA]</scope>
    <source>
        <strain evidence="3 4">A1</strain>
    </source>
</reference>
<dbReference type="Proteomes" id="UP000684084">
    <property type="component" value="Unassembled WGS sequence"/>
</dbReference>
<name>A0A2I1DZA9_9GLOM</name>
<dbReference type="Proteomes" id="UP000232722">
    <property type="component" value="Unassembled WGS sequence"/>
</dbReference>
<dbReference type="InterPro" id="IPR032675">
    <property type="entry name" value="LRR_dom_sf"/>
</dbReference>
<evidence type="ECO:0000313" key="2">
    <source>
        <dbReference type="EMBL" id="PKC17405.1"/>
    </source>
</evidence>
<evidence type="ECO:0000313" key="5">
    <source>
        <dbReference type="Proteomes" id="UP000232722"/>
    </source>
</evidence>
<reference evidence="2 5" key="2">
    <citation type="submission" date="2017-09" db="EMBL/GenBank/DDBJ databases">
        <title>Extensive intraspecific genome diversity in a model arbuscular mycorrhizal fungus.</title>
        <authorList>
            <person name="Chen E.C."/>
            <person name="Morin E."/>
            <person name="Beaudet D."/>
            <person name="Noel J."/>
            <person name="Ndikumana S."/>
            <person name="Charron P."/>
            <person name="St-Onge C."/>
            <person name="Giorgi J."/>
            <person name="Grigoriev I.V."/>
            <person name="Roux C."/>
            <person name="Martin F.M."/>
            <person name="Corradi N."/>
        </authorList>
    </citation>
    <scope>NUCLEOTIDE SEQUENCE [LARGE SCALE GENOMIC DNA]</scope>
    <source>
        <strain evidence="2 5">A5</strain>
    </source>
</reference>
<organism evidence="1 6">
    <name type="scientific">Rhizophagus irregularis</name>
    <dbReference type="NCBI Taxonomy" id="588596"/>
    <lineage>
        <taxon>Eukaryota</taxon>
        <taxon>Fungi</taxon>
        <taxon>Fungi incertae sedis</taxon>
        <taxon>Mucoromycota</taxon>
        <taxon>Glomeromycotina</taxon>
        <taxon>Glomeromycetes</taxon>
        <taxon>Glomerales</taxon>
        <taxon>Glomeraceae</taxon>
        <taxon>Rhizophagus</taxon>
    </lineage>
</organism>
<sequence>MDFPLPTECVEDVISNLEINRDLFSALMVNREWCKFAVPILWKNPFDNNNRENHCKKVIMRTYLSCLDQRSKLFLESNGVDLSCTSSSTAFDYASYLNYLSTTSLKFRIQQYMFPQAGFCGSMLNEHQKTSNQIKLIFTILCKHFISRSVELKYIEFSDFGFDPLNVYSIPFATFEGANRSLANLQIFCFHGIPGKSNNAKTFVSMSNVCKNISHLEITLSTLDEAKGLASLISVQNHLEHFKLVSDTRFTLIDDDIFGAIFRSLATQSNTFRSIFLQNVSFTNVDFKSLAEFGKCKALRSMTFIECEEIQEKTFNAISNAFPLLEHVFYVSGPSEVPSQSFCEIFKTAQLNIKSVSFDVEVFGLIEIITKFCTKLEDISVNSIDPTEIILILSNCKELKYINFRGEGGIDANDIFIGMARSISPNLEILSLNMSFTNPWIFSPESLKIFLDSCKNTLKIFKIYHYNAPFNIRDLEDARIKTMNEEHFNVIRQSGITFHMDSDIWPRNTNIITTIDIPENIEENQ</sequence>
<dbReference type="OrthoDB" id="2307271at2759"/>
<dbReference type="SUPFAM" id="SSF52047">
    <property type="entry name" value="RNI-like"/>
    <property type="match status" value="1"/>
</dbReference>
<dbReference type="VEuPathDB" id="FungiDB:RhiirFUN_020015"/>